<dbReference type="EMBL" id="MU853646">
    <property type="protein sequence ID" value="KAK4139905.1"/>
    <property type="molecule type" value="Genomic_DNA"/>
</dbReference>
<dbReference type="GO" id="GO:0016881">
    <property type="term" value="F:acid-amino acid ligase activity"/>
    <property type="evidence" value="ECO:0007669"/>
    <property type="project" value="UniProtKB-ARBA"/>
</dbReference>
<reference evidence="3" key="2">
    <citation type="submission" date="2023-05" db="EMBL/GenBank/DDBJ databases">
        <authorList>
            <consortium name="Lawrence Berkeley National Laboratory"/>
            <person name="Steindorff A."/>
            <person name="Hensen N."/>
            <person name="Bonometti L."/>
            <person name="Westerberg I."/>
            <person name="Brannstrom I.O."/>
            <person name="Guillou S."/>
            <person name="Cros-Aarteil S."/>
            <person name="Calhoun S."/>
            <person name="Haridas S."/>
            <person name="Kuo A."/>
            <person name="Mondo S."/>
            <person name="Pangilinan J."/>
            <person name="Riley R."/>
            <person name="Labutti K."/>
            <person name="Andreopoulos B."/>
            <person name="Lipzen A."/>
            <person name="Chen C."/>
            <person name="Yanf M."/>
            <person name="Daum C."/>
            <person name="Ng V."/>
            <person name="Clum A."/>
            <person name="Ohm R."/>
            <person name="Martin F."/>
            <person name="Silar P."/>
            <person name="Natvig D."/>
            <person name="Lalanne C."/>
            <person name="Gautier V."/>
            <person name="Ament-Velasquez S.L."/>
            <person name="Kruys A."/>
            <person name="Hutchinson M.I."/>
            <person name="Powell A.J."/>
            <person name="Barry K."/>
            <person name="Miller A.N."/>
            <person name="Grigoriev I.V."/>
            <person name="Debuchy R."/>
            <person name="Gladieux P."/>
            <person name="Thoren M.H."/>
            <person name="Johannesson H."/>
        </authorList>
    </citation>
    <scope>NUCLEOTIDE SEQUENCE</scope>
    <source>
        <strain evidence="3">CBS 141.50</strain>
    </source>
</reference>
<dbReference type="PANTHER" id="PTHR34384">
    <property type="entry name" value="L-2,3-DIAMINOPROPANOATE--CITRATE LIGASE"/>
    <property type="match status" value="1"/>
</dbReference>
<organism evidence="3 4">
    <name type="scientific">Dichotomopilus funicola</name>
    <dbReference type="NCBI Taxonomy" id="1934379"/>
    <lineage>
        <taxon>Eukaryota</taxon>
        <taxon>Fungi</taxon>
        <taxon>Dikarya</taxon>
        <taxon>Ascomycota</taxon>
        <taxon>Pezizomycotina</taxon>
        <taxon>Sordariomycetes</taxon>
        <taxon>Sordariomycetidae</taxon>
        <taxon>Sordariales</taxon>
        <taxon>Chaetomiaceae</taxon>
        <taxon>Dichotomopilus</taxon>
    </lineage>
</organism>
<dbReference type="Proteomes" id="UP001302676">
    <property type="component" value="Unassembled WGS sequence"/>
</dbReference>
<feature type="domain" description="Aerobactin siderophore biosynthesis IucA/IucC-like C-terminal" evidence="2">
    <location>
        <begin position="380"/>
        <end position="531"/>
    </location>
</feature>
<dbReference type="PANTHER" id="PTHR34384:SF5">
    <property type="entry name" value="L-2,3-DIAMINOPROPANOATE--CITRATE LIGASE"/>
    <property type="match status" value="1"/>
</dbReference>
<evidence type="ECO:0000259" key="2">
    <source>
        <dbReference type="Pfam" id="PF06276"/>
    </source>
</evidence>
<dbReference type="RefSeq" id="XP_062633276.1">
    <property type="nucleotide sequence ID" value="XM_062778493.1"/>
</dbReference>
<dbReference type="InterPro" id="IPR022770">
    <property type="entry name" value="IucA/IucC-like_C"/>
</dbReference>
<accession>A0AAN6UWP3</accession>
<dbReference type="GO" id="GO:0019290">
    <property type="term" value="P:siderophore biosynthetic process"/>
    <property type="evidence" value="ECO:0007669"/>
    <property type="project" value="InterPro"/>
</dbReference>
<comment type="caution">
    <text evidence="3">The sequence shown here is derived from an EMBL/GenBank/DDBJ whole genome shotgun (WGS) entry which is preliminary data.</text>
</comment>
<feature type="domain" description="Aerobactin siderophore biosynthesis IucA/IucC N-terminal" evidence="1">
    <location>
        <begin position="246"/>
        <end position="354"/>
    </location>
</feature>
<sequence length="1054" mass="118067">MAQAVANYRSSARGETTKRLIAQLVNERLATLTLLHATDRPWARITGPGDTSRWMILPVTDGFNLSKPLRPNDFGTPVTLCANGSESKEDDPGSIFAFCTSWFRCNEKTASSIIDELRNSAVMLEKWMQLGSAWPTLNINSSFLDWERCLVTGHPTHPFHRTCFAHGLVQPVKPDDIPNMLNPALSFVAIPRSSVRLFGPFQKLLQSLLSLFDIPSSDPEIVVPCLSQHLPALLHFFPEATLIKTVANRAVAQAAIRTVSVPGYSYDLKLSLACLITSALRVLPCWSAAAAPTMTSLLKKLIPDNLWLCGEVAAVTGSQSDASEARYMTCILRENLESRAKANNEMLVLAAALMERPGGGRRTYAEILWNLKTINDRAVWFTKYVRTLLQLSLDPLARYGIGFEFHAQNSLVRVCRRTKAIKGFAIRDLAGVKLHGPTLEAQGFDLTNLEATATADAHAVWNRVHHALIQNHIGYMLYSLGLEGDHDGWQIVRYELGRALTGHDESAQQMVYRHFTKETMPFKSFIRMRMEASLKSSFSVLDQEVPNVLWKKGPWLRQVSLGASTIPGIFVSPEDAGQDTRVMEDKCIQEALVRNTAPYGQVPRAAVQLNPHPAVIPMKFLEDLNLFQQALAVALVDLVDRWWTDEEADFPSRMPLEPRAESLLRWVARGSEEGFIRPYKGNQGSLRPDVLIPVSNTSSAFQFRVCEFNGRFPINFLHYAASAYEALADTKWENPALRSASDYASLFDSLFQLFDPSAPIHFLSESSDFPPDSALFGLVEHRTGMRPRSVKPSSLRLIANETAPTGFDLYCETDVHESRDRPPRDLITVDGHVLEKVHQVGFQLYDVELFALELEMIRQIAMRSVNDMRTVFIAHDKRMLGIIRQELDALVHKHKVITPDQAKILRDGIIPTIIPGSPELRQLAEINLSTNHLHKDDFILKPFRLARGAGIVLGKHLSTSQWSSILESMQKVDFDSSATQYLLQPLLPLQCVDWFWDEKRGVRKSRMVGTYFSVNGQFIGFGPWRTAAASENVISASTKDVTVVMSVVRLERDE</sequence>
<name>A0AAN6UWP3_9PEZI</name>
<evidence type="ECO:0000259" key="1">
    <source>
        <dbReference type="Pfam" id="PF04183"/>
    </source>
</evidence>
<dbReference type="InterPro" id="IPR007310">
    <property type="entry name" value="Aerobactin_biosyn_IucA/IucC_N"/>
</dbReference>
<dbReference type="InterPro" id="IPR037455">
    <property type="entry name" value="LucA/IucC-like"/>
</dbReference>
<dbReference type="AlphaFoldDB" id="A0AAN6UWP3"/>
<dbReference type="Pfam" id="PF04183">
    <property type="entry name" value="IucA_IucC"/>
    <property type="match status" value="1"/>
</dbReference>
<evidence type="ECO:0000313" key="3">
    <source>
        <dbReference type="EMBL" id="KAK4139905.1"/>
    </source>
</evidence>
<dbReference type="Gene3D" id="1.10.510.40">
    <property type="match status" value="1"/>
</dbReference>
<evidence type="ECO:0000313" key="4">
    <source>
        <dbReference type="Proteomes" id="UP001302676"/>
    </source>
</evidence>
<protein>
    <submittedName>
        <fullName evidence="3">Aerobactin siderophore</fullName>
    </submittedName>
</protein>
<dbReference type="Pfam" id="PF06276">
    <property type="entry name" value="FhuF"/>
    <property type="match status" value="1"/>
</dbReference>
<gene>
    <name evidence="3" type="ORF">C8A04DRAFT_15444</name>
</gene>
<dbReference type="GeneID" id="87815106"/>
<proteinExistence type="predicted"/>
<keyword evidence="4" id="KW-1185">Reference proteome</keyword>
<reference evidence="3" key="1">
    <citation type="journal article" date="2023" name="Mol. Phylogenet. Evol.">
        <title>Genome-scale phylogeny and comparative genomics of the fungal order Sordariales.</title>
        <authorList>
            <person name="Hensen N."/>
            <person name="Bonometti L."/>
            <person name="Westerberg I."/>
            <person name="Brannstrom I.O."/>
            <person name="Guillou S."/>
            <person name="Cros-Aarteil S."/>
            <person name="Calhoun S."/>
            <person name="Haridas S."/>
            <person name="Kuo A."/>
            <person name="Mondo S."/>
            <person name="Pangilinan J."/>
            <person name="Riley R."/>
            <person name="LaButti K."/>
            <person name="Andreopoulos B."/>
            <person name="Lipzen A."/>
            <person name="Chen C."/>
            <person name="Yan M."/>
            <person name="Daum C."/>
            <person name="Ng V."/>
            <person name="Clum A."/>
            <person name="Steindorff A."/>
            <person name="Ohm R.A."/>
            <person name="Martin F."/>
            <person name="Silar P."/>
            <person name="Natvig D.O."/>
            <person name="Lalanne C."/>
            <person name="Gautier V."/>
            <person name="Ament-Velasquez S.L."/>
            <person name="Kruys A."/>
            <person name="Hutchinson M.I."/>
            <person name="Powell A.J."/>
            <person name="Barry K."/>
            <person name="Miller A.N."/>
            <person name="Grigoriev I.V."/>
            <person name="Debuchy R."/>
            <person name="Gladieux P."/>
            <person name="Hiltunen Thoren M."/>
            <person name="Johannesson H."/>
        </authorList>
    </citation>
    <scope>NUCLEOTIDE SEQUENCE</scope>
    <source>
        <strain evidence="3">CBS 141.50</strain>
    </source>
</reference>
<dbReference type="SUPFAM" id="SSF56059">
    <property type="entry name" value="Glutathione synthetase ATP-binding domain-like"/>
    <property type="match status" value="1"/>
</dbReference>